<protein>
    <recommendedName>
        <fullName evidence="1">Bacterial mobilisation domain-containing protein</fullName>
    </recommendedName>
</protein>
<dbReference type="InterPro" id="IPR008687">
    <property type="entry name" value="MobC"/>
</dbReference>
<keyword evidence="3" id="KW-1185">Reference proteome</keyword>
<accession>A0ABP6DQ05</accession>
<dbReference type="EMBL" id="BAAARK010000002">
    <property type="protein sequence ID" value="GAA2650055.1"/>
    <property type="molecule type" value="Genomic_DNA"/>
</dbReference>
<evidence type="ECO:0000259" key="1">
    <source>
        <dbReference type="Pfam" id="PF05713"/>
    </source>
</evidence>
<dbReference type="RefSeq" id="WP_425585350.1">
    <property type="nucleotide sequence ID" value="NZ_BAAARK010000002.1"/>
</dbReference>
<evidence type="ECO:0000313" key="3">
    <source>
        <dbReference type="Proteomes" id="UP001500994"/>
    </source>
</evidence>
<name>A0ABP6DQ05_9ACTN</name>
<dbReference type="Proteomes" id="UP001500994">
    <property type="component" value="Unassembled WGS sequence"/>
</dbReference>
<gene>
    <name evidence="2" type="ORF">GCM10009864_12210</name>
</gene>
<feature type="domain" description="Bacterial mobilisation" evidence="1">
    <location>
        <begin position="11"/>
        <end position="36"/>
    </location>
</feature>
<dbReference type="Pfam" id="PF05713">
    <property type="entry name" value="MobC"/>
    <property type="match status" value="1"/>
</dbReference>
<sequence length="64" mass="6907">MEAVESHITALNRIGNNLNQITMAINSGTIPDQTRAVLDRVGEAVERSYQLMDQLVEEGAGHGA</sequence>
<organism evidence="2 3">
    <name type="scientific">Streptomyces lunalinharesii</name>
    <dbReference type="NCBI Taxonomy" id="333384"/>
    <lineage>
        <taxon>Bacteria</taxon>
        <taxon>Bacillati</taxon>
        <taxon>Actinomycetota</taxon>
        <taxon>Actinomycetes</taxon>
        <taxon>Kitasatosporales</taxon>
        <taxon>Streptomycetaceae</taxon>
        <taxon>Streptomyces</taxon>
    </lineage>
</organism>
<comment type="caution">
    <text evidence="2">The sequence shown here is derived from an EMBL/GenBank/DDBJ whole genome shotgun (WGS) entry which is preliminary data.</text>
</comment>
<proteinExistence type="predicted"/>
<evidence type="ECO:0000313" key="2">
    <source>
        <dbReference type="EMBL" id="GAA2650055.1"/>
    </source>
</evidence>
<reference evidence="3" key="1">
    <citation type="journal article" date="2019" name="Int. J. Syst. Evol. Microbiol.">
        <title>The Global Catalogue of Microorganisms (GCM) 10K type strain sequencing project: providing services to taxonomists for standard genome sequencing and annotation.</title>
        <authorList>
            <consortium name="The Broad Institute Genomics Platform"/>
            <consortium name="The Broad Institute Genome Sequencing Center for Infectious Disease"/>
            <person name="Wu L."/>
            <person name="Ma J."/>
        </authorList>
    </citation>
    <scope>NUCLEOTIDE SEQUENCE [LARGE SCALE GENOMIC DNA]</scope>
    <source>
        <strain evidence="3">JCM 16374</strain>
    </source>
</reference>